<keyword evidence="1 3" id="KW-0430">Lectin</keyword>
<dbReference type="PANTHER" id="PTHR11346:SF80">
    <property type="entry name" value="GALECTIN-9C"/>
    <property type="match status" value="1"/>
</dbReference>
<dbReference type="FunFam" id="2.60.120.200:FF:000078">
    <property type="entry name" value="Galectin"/>
    <property type="match status" value="1"/>
</dbReference>
<dbReference type="InterPro" id="IPR044156">
    <property type="entry name" value="Galectin-like"/>
</dbReference>
<accession>A0A9D4B3B3</accession>
<dbReference type="GO" id="GO:0005829">
    <property type="term" value="C:cytosol"/>
    <property type="evidence" value="ECO:0007669"/>
    <property type="project" value="TreeGrafter"/>
</dbReference>
<dbReference type="OrthoDB" id="6251307at2759"/>
<dbReference type="Pfam" id="PF00337">
    <property type="entry name" value="Gal-bind_lectin"/>
    <property type="match status" value="2"/>
</dbReference>
<feature type="domain" description="Galectin" evidence="4">
    <location>
        <begin position="201"/>
        <end position="329"/>
    </location>
</feature>
<sequence length="329" mass="36853">MAHSGQLAPYFKPSLPFTGPIHGGLHDGLMVIISGTVLPTCDSFKIDFQCGPYPSPHADIALHFNPRFEERGCVVCNTFERQNWGREERKDAMPFFKGHPFEIRVLVKHDSFQVAVNGNPFVEYKHRIPLSKVNHLSVSGGVDVAIISFQDTAPPSAWCPRAAGITNAVFLPMQFAPGSTYSSNPAFLPGPYQPQTYPVPYHTSMFGGLYPSRSLIITGTIPLHADRFHVNLKWGEHIAFHLNPRFSEKTIVRNSQLHQSWGPEERGLPGGMPLLPGQSFTIWILCDTHCFKVAVNGQHQFEYNHRVPNLQQIDRLEIEGDVTLTYVQV</sequence>
<dbReference type="AlphaFoldDB" id="A0A9D4B3B3"/>
<dbReference type="GO" id="GO:0005634">
    <property type="term" value="C:nucleus"/>
    <property type="evidence" value="ECO:0007669"/>
    <property type="project" value="TreeGrafter"/>
</dbReference>
<evidence type="ECO:0000256" key="2">
    <source>
        <dbReference type="ARBA" id="ARBA00022737"/>
    </source>
</evidence>
<organism evidence="5 6">
    <name type="scientific">Mauremys mutica</name>
    <name type="common">yellowpond turtle</name>
    <dbReference type="NCBI Taxonomy" id="74926"/>
    <lineage>
        <taxon>Eukaryota</taxon>
        <taxon>Metazoa</taxon>
        <taxon>Chordata</taxon>
        <taxon>Craniata</taxon>
        <taxon>Vertebrata</taxon>
        <taxon>Euteleostomi</taxon>
        <taxon>Archelosauria</taxon>
        <taxon>Testudinata</taxon>
        <taxon>Testudines</taxon>
        <taxon>Cryptodira</taxon>
        <taxon>Durocryptodira</taxon>
        <taxon>Testudinoidea</taxon>
        <taxon>Geoemydidae</taxon>
        <taxon>Geoemydinae</taxon>
        <taxon>Mauremys</taxon>
    </lineage>
</organism>
<protein>
    <recommendedName>
        <fullName evidence="3">Galectin</fullName>
    </recommendedName>
</protein>
<feature type="domain" description="Galectin" evidence="4">
    <location>
        <begin position="17"/>
        <end position="150"/>
    </location>
</feature>
<evidence type="ECO:0000256" key="3">
    <source>
        <dbReference type="RuleBase" id="RU102079"/>
    </source>
</evidence>
<dbReference type="GO" id="GO:0010628">
    <property type="term" value="P:positive regulation of gene expression"/>
    <property type="evidence" value="ECO:0007669"/>
    <property type="project" value="TreeGrafter"/>
</dbReference>
<gene>
    <name evidence="5" type="ORF">KIL84_000041</name>
</gene>
<dbReference type="InterPro" id="IPR013320">
    <property type="entry name" value="ConA-like_dom_sf"/>
</dbReference>
<dbReference type="GO" id="GO:2000562">
    <property type="term" value="P:negative regulation of CD4-positive, alpha-beta T cell proliferation"/>
    <property type="evidence" value="ECO:0007669"/>
    <property type="project" value="TreeGrafter"/>
</dbReference>
<comment type="caution">
    <text evidence="5">The sequence shown here is derived from an EMBL/GenBank/DDBJ whole genome shotgun (WGS) entry which is preliminary data.</text>
</comment>
<dbReference type="FunFam" id="2.60.120.200:FF:000023">
    <property type="entry name" value="Galectin"/>
    <property type="match status" value="1"/>
</dbReference>
<name>A0A9D4B3B3_9SAUR</name>
<dbReference type="GO" id="GO:0032689">
    <property type="term" value="P:negative regulation of type II interferon production"/>
    <property type="evidence" value="ECO:0007669"/>
    <property type="project" value="TreeGrafter"/>
</dbReference>
<proteinExistence type="predicted"/>
<dbReference type="CDD" id="cd00070">
    <property type="entry name" value="GLECT"/>
    <property type="match status" value="2"/>
</dbReference>
<evidence type="ECO:0000313" key="6">
    <source>
        <dbReference type="Proteomes" id="UP000827986"/>
    </source>
</evidence>
<dbReference type="GO" id="GO:0016936">
    <property type="term" value="F:galactoside binding"/>
    <property type="evidence" value="ECO:0007669"/>
    <property type="project" value="TreeGrafter"/>
</dbReference>
<keyword evidence="6" id="KW-1185">Reference proteome</keyword>
<reference evidence="5" key="1">
    <citation type="submission" date="2021-09" db="EMBL/GenBank/DDBJ databases">
        <title>The genome of Mauremys mutica provides insights into the evolution of semi-aquatic lifestyle.</title>
        <authorList>
            <person name="Gong S."/>
            <person name="Gao Y."/>
        </authorList>
    </citation>
    <scope>NUCLEOTIDE SEQUENCE</scope>
    <source>
        <strain evidence="5">MM-2020</strain>
        <tissue evidence="5">Muscle</tissue>
    </source>
</reference>
<dbReference type="InterPro" id="IPR001079">
    <property type="entry name" value="Galectin_CRD"/>
</dbReference>
<dbReference type="GO" id="GO:0030246">
    <property type="term" value="F:carbohydrate binding"/>
    <property type="evidence" value="ECO:0007669"/>
    <property type="project" value="UniProtKB-UniRule"/>
</dbReference>
<dbReference type="Gene3D" id="2.60.120.200">
    <property type="match status" value="2"/>
</dbReference>
<keyword evidence="2" id="KW-0677">Repeat</keyword>
<dbReference type="SMART" id="SM00276">
    <property type="entry name" value="GLECT"/>
    <property type="match status" value="2"/>
</dbReference>
<evidence type="ECO:0000313" key="5">
    <source>
        <dbReference type="EMBL" id="KAH1178710.1"/>
    </source>
</evidence>
<dbReference type="PANTHER" id="PTHR11346">
    <property type="entry name" value="GALECTIN"/>
    <property type="match status" value="1"/>
</dbReference>
<dbReference type="SUPFAM" id="SSF49899">
    <property type="entry name" value="Concanavalin A-like lectins/glucanases"/>
    <property type="match status" value="2"/>
</dbReference>
<evidence type="ECO:0000256" key="1">
    <source>
        <dbReference type="ARBA" id="ARBA00022734"/>
    </source>
</evidence>
<evidence type="ECO:0000259" key="4">
    <source>
        <dbReference type="PROSITE" id="PS51304"/>
    </source>
</evidence>
<dbReference type="EMBL" id="JAHDVG010000473">
    <property type="protein sequence ID" value="KAH1178710.1"/>
    <property type="molecule type" value="Genomic_DNA"/>
</dbReference>
<dbReference type="PROSITE" id="PS51304">
    <property type="entry name" value="GALECTIN"/>
    <property type="match status" value="2"/>
</dbReference>
<dbReference type="Proteomes" id="UP000827986">
    <property type="component" value="Unassembled WGS sequence"/>
</dbReference>
<dbReference type="SMART" id="SM00908">
    <property type="entry name" value="Gal-bind_lectin"/>
    <property type="match status" value="2"/>
</dbReference>